<sequence length="153" mass="18120">MKQKKMQYLGFTLLESLIVLFITSTLLAFPTLMIKEWQKNLAVHQFFNTFEKRLIFTQQMAILHDYPTYIYFDETKQLLKFESNNKPVDNHSYHLKLPTVLFGSGPAIIKFNSKTGNNGRLSKYVFRWLDKKQEISYQFQLGSGRIVKNRKEK</sequence>
<dbReference type="NCBIfam" id="NF040982">
    <property type="entry name" value="ComGD"/>
    <property type="match status" value="1"/>
</dbReference>
<dbReference type="EMBL" id="AP018492">
    <property type="protein sequence ID" value="BBC60705.1"/>
    <property type="molecule type" value="Genomic_DNA"/>
</dbReference>
<dbReference type="PIRSF" id="PIRSF021292">
    <property type="entry name" value="Competence_ComGD"/>
    <property type="match status" value="1"/>
</dbReference>
<evidence type="ECO:0000313" key="2">
    <source>
        <dbReference type="Proteomes" id="UP000269226"/>
    </source>
</evidence>
<organism evidence="1 2">
    <name type="scientific">Melissococcus plutonius</name>
    <dbReference type="NCBI Taxonomy" id="33970"/>
    <lineage>
        <taxon>Bacteria</taxon>
        <taxon>Bacillati</taxon>
        <taxon>Bacillota</taxon>
        <taxon>Bacilli</taxon>
        <taxon>Lactobacillales</taxon>
        <taxon>Enterococcaceae</taxon>
        <taxon>Melissococcus</taxon>
    </lineage>
</organism>
<evidence type="ECO:0000313" key="1">
    <source>
        <dbReference type="EMBL" id="BBC60705.1"/>
    </source>
</evidence>
<dbReference type="Proteomes" id="UP000269226">
    <property type="component" value="Chromosome"/>
</dbReference>
<dbReference type="GO" id="GO:0030420">
    <property type="term" value="P:establishment of competence for transformation"/>
    <property type="evidence" value="ECO:0007669"/>
    <property type="project" value="InterPro"/>
</dbReference>
<gene>
    <name evidence="1" type="ORF">DAT561_0570</name>
</gene>
<proteinExistence type="predicted"/>
<dbReference type="AlphaFoldDB" id="A0A2Z5Y1D9"/>
<accession>A0A2Z5Y1D9</accession>
<reference evidence="1 2" key="1">
    <citation type="submission" date="2018-01" db="EMBL/GenBank/DDBJ databases">
        <title>Whole genome sequence of Melissococcus plutonius DAT561.</title>
        <authorList>
            <person name="Okumura K."/>
            <person name="Takamatsu D."/>
            <person name="Okura M."/>
        </authorList>
    </citation>
    <scope>NUCLEOTIDE SEQUENCE [LARGE SCALE GENOMIC DNA]</scope>
    <source>
        <strain evidence="1 2">DAT561</strain>
    </source>
</reference>
<protein>
    <submittedName>
        <fullName evidence="1">Late competence protein comGD, access of DNA to comEA</fullName>
    </submittedName>
</protein>
<dbReference type="RefSeq" id="WP_015694727.1">
    <property type="nucleotide sequence ID" value="NZ_AP018492.1"/>
</dbReference>
<dbReference type="InterPro" id="IPR016785">
    <property type="entry name" value="ComGD"/>
</dbReference>
<name>A0A2Z5Y1D9_9ENTE</name>
<dbReference type="GeneID" id="57043127"/>